<feature type="region of interest" description="Disordered" evidence="1">
    <location>
        <begin position="1"/>
        <end position="22"/>
    </location>
</feature>
<accession>A0A1R1YNF9</accession>
<evidence type="ECO:0000313" key="3">
    <source>
        <dbReference type="EMBL" id="OMJ28449.1"/>
    </source>
</evidence>
<comment type="caution">
    <text evidence="3">The sequence shown here is derived from an EMBL/GenBank/DDBJ whole genome shotgun (WGS) entry which is preliminary data.</text>
</comment>
<proteinExistence type="predicted"/>
<protein>
    <submittedName>
        <fullName evidence="3">Retrotransposon-derived protein PEG10</fullName>
    </submittedName>
</protein>
<evidence type="ECO:0000259" key="2">
    <source>
        <dbReference type="Pfam" id="PF03732"/>
    </source>
</evidence>
<dbReference type="Pfam" id="PF03732">
    <property type="entry name" value="Retrotrans_gag"/>
    <property type="match status" value="1"/>
</dbReference>
<sequence>MSPRHRPFYPETYRVPNPETNSEMDQIPNQTLETVITPEQEYIDNRIRIQVQTQVQAQVQDQVQAEMQAYLQNHAIAQAQLQQLSASVETPDNKKLSLSSQSSLTNRIKLPDAAKFDGNFAEYSAFTANMNLFFWGSSETFVLDRNKILFVGIHILGTASTWFGTLVATNSYCPENYEAFIQEFRNNFSDSSHSIKARGLIRNCKQGARSASAYATEFRALARESGFDRFWGVPMGLL</sequence>
<gene>
    <name evidence="3" type="ORF">AYI69_g2077</name>
</gene>
<name>A0A1R1YNF9_9FUNG</name>
<evidence type="ECO:0000313" key="4">
    <source>
        <dbReference type="Proteomes" id="UP000187429"/>
    </source>
</evidence>
<dbReference type="InterPro" id="IPR005162">
    <property type="entry name" value="Retrotrans_gag_dom"/>
</dbReference>
<keyword evidence="4" id="KW-1185">Reference proteome</keyword>
<dbReference type="EMBL" id="LSSM01000584">
    <property type="protein sequence ID" value="OMJ28449.1"/>
    <property type="molecule type" value="Genomic_DNA"/>
</dbReference>
<dbReference type="AlphaFoldDB" id="A0A1R1YNF9"/>
<organism evidence="3 4">
    <name type="scientific">Smittium culicis</name>
    <dbReference type="NCBI Taxonomy" id="133412"/>
    <lineage>
        <taxon>Eukaryota</taxon>
        <taxon>Fungi</taxon>
        <taxon>Fungi incertae sedis</taxon>
        <taxon>Zoopagomycota</taxon>
        <taxon>Kickxellomycotina</taxon>
        <taxon>Harpellomycetes</taxon>
        <taxon>Harpellales</taxon>
        <taxon>Legeriomycetaceae</taxon>
        <taxon>Smittium</taxon>
    </lineage>
</organism>
<dbReference type="OrthoDB" id="8955945at2759"/>
<feature type="domain" description="Retrotransposon gag" evidence="2">
    <location>
        <begin position="153"/>
        <end position="225"/>
    </location>
</feature>
<dbReference type="Proteomes" id="UP000187429">
    <property type="component" value="Unassembled WGS sequence"/>
</dbReference>
<reference evidence="4" key="1">
    <citation type="submission" date="2017-01" db="EMBL/GenBank/DDBJ databases">
        <authorList>
            <person name="Wang Y."/>
            <person name="White M."/>
            <person name="Kvist S."/>
            <person name="Moncalvo J.-M."/>
        </authorList>
    </citation>
    <scope>NUCLEOTIDE SEQUENCE [LARGE SCALE GENOMIC DNA]</scope>
    <source>
        <strain evidence="4">ID-206-W2</strain>
    </source>
</reference>
<evidence type="ECO:0000256" key="1">
    <source>
        <dbReference type="SAM" id="MobiDB-lite"/>
    </source>
</evidence>